<evidence type="ECO:0008006" key="5">
    <source>
        <dbReference type="Google" id="ProtNLM"/>
    </source>
</evidence>
<feature type="chain" id="PRO_5012756486" description="Secreted protein" evidence="2">
    <location>
        <begin position="27"/>
        <end position="83"/>
    </location>
</feature>
<accession>A0A1Y2A5P6</accession>
<reference evidence="3 4" key="1">
    <citation type="submission" date="2016-07" db="EMBL/GenBank/DDBJ databases">
        <title>Pervasive Adenine N6-methylation of Active Genes in Fungi.</title>
        <authorList>
            <consortium name="DOE Joint Genome Institute"/>
            <person name="Mondo S.J."/>
            <person name="Dannebaum R.O."/>
            <person name="Kuo R.C."/>
            <person name="Labutti K."/>
            <person name="Haridas S."/>
            <person name="Kuo A."/>
            <person name="Salamov A."/>
            <person name="Ahrendt S.R."/>
            <person name="Lipzen A."/>
            <person name="Sullivan W."/>
            <person name="Andreopoulos W.B."/>
            <person name="Clum A."/>
            <person name="Lindquist E."/>
            <person name="Daum C."/>
            <person name="Ramamoorthy G.K."/>
            <person name="Gryganskyi A."/>
            <person name="Culley D."/>
            <person name="Magnuson J.K."/>
            <person name="James T.Y."/>
            <person name="O'Malley M.A."/>
            <person name="Stajich J.E."/>
            <person name="Spatafora J.W."/>
            <person name="Visel A."/>
            <person name="Grigoriev I.V."/>
        </authorList>
    </citation>
    <scope>NUCLEOTIDE SEQUENCE [LARGE SCALE GENOMIC DNA]</scope>
    <source>
        <strain evidence="3 4">CBS 115471</strain>
    </source>
</reference>
<gene>
    <name evidence="3" type="ORF">BCR34DRAFT_554975</name>
</gene>
<keyword evidence="2" id="KW-0732">Signal</keyword>
<sequence>MFAFAARLFLAVQARLLAERSRSADGYQPHSRCLLAGFLQPTLLLRRTIMRGKICGVSSISRKHPSKARGLHRRGRGSTGTHL</sequence>
<comment type="caution">
    <text evidence="3">The sequence shown here is derived from an EMBL/GenBank/DDBJ whole genome shotgun (WGS) entry which is preliminary data.</text>
</comment>
<feature type="signal peptide" evidence="2">
    <location>
        <begin position="1"/>
        <end position="26"/>
    </location>
</feature>
<dbReference type="Proteomes" id="UP000193144">
    <property type="component" value="Unassembled WGS sequence"/>
</dbReference>
<keyword evidence="4" id="KW-1185">Reference proteome</keyword>
<proteinExistence type="predicted"/>
<organism evidence="3 4">
    <name type="scientific">Clohesyomyces aquaticus</name>
    <dbReference type="NCBI Taxonomy" id="1231657"/>
    <lineage>
        <taxon>Eukaryota</taxon>
        <taxon>Fungi</taxon>
        <taxon>Dikarya</taxon>
        <taxon>Ascomycota</taxon>
        <taxon>Pezizomycotina</taxon>
        <taxon>Dothideomycetes</taxon>
        <taxon>Pleosporomycetidae</taxon>
        <taxon>Pleosporales</taxon>
        <taxon>Lindgomycetaceae</taxon>
        <taxon>Clohesyomyces</taxon>
    </lineage>
</organism>
<feature type="region of interest" description="Disordered" evidence="1">
    <location>
        <begin position="60"/>
        <end position="83"/>
    </location>
</feature>
<dbReference type="AlphaFoldDB" id="A0A1Y2A5P6"/>
<name>A0A1Y2A5P6_9PLEO</name>
<protein>
    <recommendedName>
        <fullName evidence="5">Secreted protein</fullName>
    </recommendedName>
</protein>
<dbReference type="EMBL" id="MCFA01000010">
    <property type="protein sequence ID" value="ORY17839.1"/>
    <property type="molecule type" value="Genomic_DNA"/>
</dbReference>
<evidence type="ECO:0000256" key="2">
    <source>
        <dbReference type="SAM" id="SignalP"/>
    </source>
</evidence>
<feature type="compositionally biased region" description="Basic residues" evidence="1">
    <location>
        <begin position="61"/>
        <end position="76"/>
    </location>
</feature>
<evidence type="ECO:0000256" key="1">
    <source>
        <dbReference type="SAM" id="MobiDB-lite"/>
    </source>
</evidence>
<evidence type="ECO:0000313" key="3">
    <source>
        <dbReference type="EMBL" id="ORY17839.1"/>
    </source>
</evidence>
<evidence type="ECO:0000313" key="4">
    <source>
        <dbReference type="Proteomes" id="UP000193144"/>
    </source>
</evidence>